<evidence type="ECO:0000313" key="10">
    <source>
        <dbReference type="EMBL" id="PWO00077.1"/>
    </source>
</evidence>
<gene>
    <name evidence="10" type="ORF">FA09DRAFT_328199</name>
</gene>
<evidence type="ECO:0000256" key="6">
    <source>
        <dbReference type="ARBA" id="ARBA00022989"/>
    </source>
</evidence>
<evidence type="ECO:0000256" key="1">
    <source>
        <dbReference type="ARBA" id="ARBA00008575"/>
    </source>
</evidence>
<dbReference type="PROSITE" id="PS00211">
    <property type="entry name" value="ABC_TRANSPORTER_1"/>
    <property type="match status" value="1"/>
</dbReference>
<dbReference type="InterPro" id="IPR027417">
    <property type="entry name" value="P-loop_NTPase"/>
</dbReference>
<name>A0A316ZFQ8_9BASI</name>
<dbReference type="GO" id="GO:0007031">
    <property type="term" value="P:peroxisome organization"/>
    <property type="evidence" value="ECO:0007669"/>
    <property type="project" value="TreeGrafter"/>
</dbReference>
<dbReference type="GO" id="GO:0006635">
    <property type="term" value="P:fatty acid beta-oxidation"/>
    <property type="evidence" value="ECO:0007669"/>
    <property type="project" value="TreeGrafter"/>
</dbReference>
<keyword evidence="5" id="KW-0067">ATP-binding</keyword>
<evidence type="ECO:0000256" key="4">
    <source>
        <dbReference type="ARBA" id="ARBA00022741"/>
    </source>
</evidence>
<dbReference type="Gene3D" id="1.20.1560.10">
    <property type="entry name" value="ABC transporter type 1, transmembrane domain"/>
    <property type="match status" value="1"/>
</dbReference>
<dbReference type="GO" id="GO:0015910">
    <property type="term" value="P:long-chain fatty acid import into peroxisome"/>
    <property type="evidence" value="ECO:0007669"/>
    <property type="project" value="TreeGrafter"/>
</dbReference>
<dbReference type="EMBL" id="KZ819286">
    <property type="protein sequence ID" value="PWO00077.1"/>
    <property type="molecule type" value="Genomic_DNA"/>
</dbReference>
<reference evidence="10 11" key="1">
    <citation type="journal article" date="2018" name="Mol. Biol. Evol.">
        <title>Broad Genomic Sampling Reveals a Smut Pathogenic Ancestry of the Fungal Clade Ustilaginomycotina.</title>
        <authorList>
            <person name="Kijpornyongpan T."/>
            <person name="Mondo S.J."/>
            <person name="Barry K."/>
            <person name="Sandor L."/>
            <person name="Lee J."/>
            <person name="Lipzen A."/>
            <person name="Pangilinan J."/>
            <person name="LaButti K."/>
            <person name="Hainaut M."/>
            <person name="Henrissat B."/>
            <person name="Grigoriev I.V."/>
            <person name="Spatafora J.W."/>
            <person name="Aime M.C."/>
        </authorList>
    </citation>
    <scope>NUCLEOTIDE SEQUENCE [LARGE SCALE GENOMIC DNA]</scope>
    <source>
        <strain evidence="10 11">MCA 4186</strain>
    </source>
</reference>
<dbReference type="Proteomes" id="UP000245946">
    <property type="component" value="Unassembled WGS sequence"/>
</dbReference>
<dbReference type="GO" id="GO:0140359">
    <property type="term" value="F:ABC-type transporter activity"/>
    <property type="evidence" value="ECO:0007669"/>
    <property type="project" value="InterPro"/>
</dbReference>
<evidence type="ECO:0000256" key="8">
    <source>
        <dbReference type="SAM" id="MobiDB-lite"/>
    </source>
</evidence>
<dbReference type="RefSeq" id="XP_025600355.1">
    <property type="nucleotide sequence ID" value="XM_025741681.1"/>
</dbReference>
<dbReference type="InterPro" id="IPR036640">
    <property type="entry name" value="ABC1_TM_sf"/>
</dbReference>
<feature type="compositionally biased region" description="Low complexity" evidence="8">
    <location>
        <begin position="739"/>
        <end position="748"/>
    </location>
</feature>
<dbReference type="PANTHER" id="PTHR11384">
    <property type="entry name" value="ATP-BINDING CASSETTE, SUB-FAMILY D MEMBER"/>
    <property type="match status" value="1"/>
</dbReference>
<sequence>MAVVSRLRPRIDAAKAEALSLAVRGGVAYRQNHVVIQRLLRFAYGAYIVLGTYKSLTPKPKKKKAPDAAVGAASSEREKAALAAAPPPEEEAAVGGRGKKKGKGRAPRVEVDAVFFARLRKLLHIVIPSLRSRESALLVGHTVFLVLRTMLSLYVADLDGRIVSALVRGQVRQFAMGILWWMAVAVPATYTNAMIEFLQSKIALSYRARLTEKVHDMYLSDTTYYKLGNLDDRIRNADQLIAVDVAKFSNSLAECYSNVSKPILDVLIYNYQLSRNVGAEGLILINLLVQGSAALLRALTPPFGQYAAEAQRLEGEFRWSHSRLIENSEEIAFYRGQITEKSSIERAYFSLIKHVNRVYRIRIGHGMIEEGIIKWLWGSLGLVICAIPVFAKIPGVKVGDMGSRTEAFVTNRRLLLSSSDAFGRVMYSYKEIAELAGYTARVSGLLDSMEEVKAGRFQKKLVSSASDPENAALLKSRGTIVESADIIFENVPIVTPAGEVLIKSMSFHVKPGMPTLILGPNGCGKSSLFRLLGELWPCLGGTIHKPKPSEIFYVPQRPYTSLGSLRDQLIYPITASEMRARGDTDEDLLELLRIVELADIVTRFDKGFDAQTDWNSSLSGGDKQRLALARLYYHRPRFAVLDECTSNMSLELEEKLYSHAAAIGTTVFSVSHRSSLWRYHTHCLAFTGEGSYTFGPLDAPKRLALQTERETLEHKLLAVPKMRARLESLKQAQKERISRPSSPVRRRA</sequence>
<dbReference type="PROSITE" id="PS50893">
    <property type="entry name" value="ABC_TRANSPORTER_2"/>
    <property type="match status" value="1"/>
</dbReference>
<dbReference type="GO" id="GO:0005778">
    <property type="term" value="C:peroxisomal membrane"/>
    <property type="evidence" value="ECO:0007669"/>
    <property type="project" value="TreeGrafter"/>
</dbReference>
<organism evidence="10 11">
    <name type="scientific">Tilletiopsis washingtonensis</name>
    <dbReference type="NCBI Taxonomy" id="58919"/>
    <lineage>
        <taxon>Eukaryota</taxon>
        <taxon>Fungi</taxon>
        <taxon>Dikarya</taxon>
        <taxon>Basidiomycota</taxon>
        <taxon>Ustilaginomycotina</taxon>
        <taxon>Exobasidiomycetes</taxon>
        <taxon>Entylomatales</taxon>
        <taxon>Entylomatales incertae sedis</taxon>
        <taxon>Tilletiopsis</taxon>
    </lineage>
</organism>
<evidence type="ECO:0000256" key="7">
    <source>
        <dbReference type="ARBA" id="ARBA00023136"/>
    </source>
</evidence>
<dbReference type="OrthoDB" id="422637at2759"/>
<dbReference type="GO" id="GO:0042760">
    <property type="term" value="P:very long-chain fatty acid catabolic process"/>
    <property type="evidence" value="ECO:0007669"/>
    <property type="project" value="TreeGrafter"/>
</dbReference>
<evidence type="ECO:0000259" key="9">
    <source>
        <dbReference type="PROSITE" id="PS50893"/>
    </source>
</evidence>
<dbReference type="SMART" id="SM00382">
    <property type="entry name" value="AAA"/>
    <property type="match status" value="1"/>
</dbReference>
<feature type="compositionally biased region" description="Basic and acidic residues" evidence="8">
    <location>
        <begin position="729"/>
        <end position="738"/>
    </location>
</feature>
<evidence type="ECO:0000256" key="5">
    <source>
        <dbReference type="ARBA" id="ARBA00022840"/>
    </source>
</evidence>
<keyword evidence="3" id="KW-0812">Transmembrane</keyword>
<protein>
    <recommendedName>
        <fullName evidence="9">ABC transporter domain-containing protein</fullName>
    </recommendedName>
</protein>
<dbReference type="STRING" id="58919.A0A316ZFQ8"/>
<comment type="similarity">
    <text evidence="1">Belongs to the ABC transporter superfamily. ABCD family. Peroxisomal fatty acyl CoA transporter (TC 3.A.1.203) subfamily.</text>
</comment>
<proteinExistence type="inferred from homology"/>
<accession>A0A316ZFQ8</accession>
<dbReference type="GeneID" id="37269225"/>
<keyword evidence="2" id="KW-0813">Transport</keyword>
<evidence type="ECO:0000256" key="2">
    <source>
        <dbReference type="ARBA" id="ARBA00022448"/>
    </source>
</evidence>
<dbReference type="AlphaFoldDB" id="A0A316ZFQ8"/>
<dbReference type="PANTHER" id="PTHR11384:SF69">
    <property type="entry name" value="PEROXISOMAL LONG-CHAIN FATTY ACID IMPORT PROTEIN 1"/>
    <property type="match status" value="1"/>
</dbReference>
<evidence type="ECO:0000313" key="11">
    <source>
        <dbReference type="Proteomes" id="UP000245946"/>
    </source>
</evidence>
<dbReference type="Pfam" id="PF00005">
    <property type="entry name" value="ABC_tran"/>
    <property type="match status" value="1"/>
</dbReference>
<dbReference type="Pfam" id="PF06472">
    <property type="entry name" value="ABC_membrane_2"/>
    <property type="match status" value="1"/>
</dbReference>
<keyword evidence="7" id="KW-0472">Membrane</keyword>
<dbReference type="Gene3D" id="3.40.50.300">
    <property type="entry name" value="P-loop containing nucleotide triphosphate hydrolases"/>
    <property type="match status" value="1"/>
</dbReference>
<feature type="domain" description="ABC transporter" evidence="9">
    <location>
        <begin position="481"/>
        <end position="714"/>
    </location>
</feature>
<dbReference type="GO" id="GO:0005524">
    <property type="term" value="F:ATP binding"/>
    <property type="evidence" value="ECO:0007669"/>
    <property type="project" value="UniProtKB-KW"/>
</dbReference>
<dbReference type="CDD" id="cd03223">
    <property type="entry name" value="ABCD_peroxisomal_ALDP"/>
    <property type="match status" value="1"/>
</dbReference>
<dbReference type="InterPro" id="IPR003439">
    <property type="entry name" value="ABC_transporter-like_ATP-bd"/>
</dbReference>
<evidence type="ECO:0000256" key="3">
    <source>
        <dbReference type="ARBA" id="ARBA00022692"/>
    </source>
</evidence>
<dbReference type="InterPro" id="IPR017871">
    <property type="entry name" value="ABC_transporter-like_CS"/>
</dbReference>
<keyword evidence="6" id="KW-1133">Transmembrane helix</keyword>
<keyword evidence="11" id="KW-1185">Reference proteome</keyword>
<dbReference type="GO" id="GO:0005324">
    <property type="term" value="F:long-chain fatty acid transmembrane transporter activity"/>
    <property type="evidence" value="ECO:0007669"/>
    <property type="project" value="TreeGrafter"/>
</dbReference>
<dbReference type="InterPro" id="IPR011527">
    <property type="entry name" value="ABC1_TM_dom"/>
</dbReference>
<dbReference type="SUPFAM" id="SSF52540">
    <property type="entry name" value="P-loop containing nucleoside triphosphate hydrolases"/>
    <property type="match status" value="1"/>
</dbReference>
<dbReference type="InterPro" id="IPR003593">
    <property type="entry name" value="AAA+_ATPase"/>
</dbReference>
<feature type="region of interest" description="Disordered" evidence="8">
    <location>
        <begin position="80"/>
        <end position="104"/>
    </location>
</feature>
<dbReference type="GO" id="GO:0016887">
    <property type="term" value="F:ATP hydrolysis activity"/>
    <property type="evidence" value="ECO:0007669"/>
    <property type="project" value="InterPro"/>
</dbReference>
<dbReference type="InterPro" id="IPR050835">
    <property type="entry name" value="ABC_transporter_sub-D"/>
</dbReference>
<feature type="region of interest" description="Disordered" evidence="8">
    <location>
        <begin position="729"/>
        <end position="748"/>
    </location>
</feature>
<keyword evidence="4" id="KW-0547">Nucleotide-binding</keyword>